<gene>
    <name evidence="2" type="ORF">KUF71_002140</name>
</gene>
<dbReference type="EMBL" id="JAHWGI010001149">
    <property type="protein sequence ID" value="KAK3923731.1"/>
    <property type="molecule type" value="Genomic_DNA"/>
</dbReference>
<keyword evidence="1" id="KW-0812">Transmembrane</keyword>
<sequence>MIHVNLGLGDGLQADDAPLHFPSGPTLEQLQQQRNPAAANSTVPKASTALNSTTLAANATVSTASSALNSTTLAANATASTPLNSTILAANSTAPAPAVNGSTTLTAAVTSNVTETVTKATASPATPAATLQPFLQPTKSAGVLVGVFVTLALLGYLGLMVWRRVLERRYGNREILVNEEQFEQERDLGNFQL</sequence>
<evidence type="ECO:0000313" key="3">
    <source>
        <dbReference type="Proteomes" id="UP001219518"/>
    </source>
</evidence>
<reference evidence="2" key="1">
    <citation type="submission" date="2021-07" db="EMBL/GenBank/DDBJ databases">
        <authorList>
            <person name="Catto M.A."/>
            <person name="Jacobson A."/>
            <person name="Kennedy G."/>
            <person name="Labadie P."/>
            <person name="Hunt B.G."/>
            <person name="Srinivasan R."/>
        </authorList>
    </citation>
    <scope>NUCLEOTIDE SEQUENCE</scope>
    <source>
        <strain evidence="2">PL_HMW_Pooled</strain>
        <tissue evidence="2">Head</tissue>
    </source>
</reference>
<keyword evidence="3" id="KW-1185">Reference proteome</keyword>
<keyword evidence="1" id="KW-1133">Transmembrane helix</keyword>
<protein>
    <submittedName>
        <fullName evidence="2">Receptor-type tyrosine-protein phosphatase C</fullName>
    </submittedName>
</protein>
<proteinExistence type="predicted"/>
<feature type="transmembrane region" description="Helical" evidence="1">
    <location>
        <begin position="141"/>
        <end position="162"/>
    </location>
</feature>
<reference evidence="2" key="2">
    <citation type="journal article" date="2023" name="BMC Genomics">
        <title>Pest status, molecular evolution, and epigenetic factors derived from the genome assembly of Frankliniella fusca, a thysanopteran phytovirus vector.</title>
        <authorList>
            <person name="Catto M.A."/>
            <person name="Labadie P.E."/>
            <person name="Jacobson A.L."/>
            <person name="Kennedy G.G."/>
            <person name="Srinivasan R."/>
            <person name="Hunt B.G."/>
        </authorList>
    </citation>
    <scope>NUCLEOTIDE SEQUENCE</scope>
    <source>
        <strain evidence="2">PL_HMW_Pooled</strain>
    </source>
</reference>
<evidence type="ECO:0000313" key="2">
    <source>
        <dbReference type="EMBL" id="KAK3923731.1"/>
    </source>
</evidence>
<dbReference type="AlphaFoldDB" id="A0AAE1HN60"/>
<accession>A0AAE1HN60</accession>
<keyword evidence="2" id="KW-0675">Receptor</keyword>
<dbReference type="Proteomes" id="UP001219518">
    <property type="component" value="Unassembled WGS sequence"/>
</dbReference>
<organism evidence="2 3">
    <name type="scientific">Frankliniella fusca</name>
    <dbReference type="NCBI Taxonomy" id="407009"/>
    <lineage>
        <taxon>Eukaryota</taxon>
        <taxon>Metazoa</taxon>
        <taxon>Ecdysozoa</taxon>
        <taxon>Arthropoda</taxon>
        <taxon>Hexapoda</taxon>
        <taxon>Insecta</taxon>
        <taxon>Pterygota</taxon>
        <taxon>Neoptera</taxon>
        <taxon>Paraneoptera</taxon>
        <taxon>Thysanoptera</taxon>
        <taxon>Terebrantia</taxon>
        <taxon>Thripoidea</taxon>
        <taxon>Thripidae</taxon>
        <taxon>Frankliniella</taxon>
    </lineage>
</organism>
<comment type="caution">
    <text evidence="2">The sequence shown here is derived from an EMBL/GenBank/DDBJ whole genome shotgun (WGS) entry which is preliminary data.</text>
</comment>
<keyword evidence="1" id="KW-0472">Membrane</keyword>
<name>A0AAE1HN60_9NEOP</name>
<evidence type="ECO:0000256" key="1">
    <source>
        <dbReference type="SAM" id="Phobius"/>
    </source>
</evidence>